<reference evidence="2" key="2">
    <citation type="submission" date="2021-08" db="EMBL/GenBank/DDBJ databases">
        <authorList>
            <person name="Tani A."/>
            <person name="Ola A."/>
            <person name="Ogura Y."/>
            <person name="Katsura K."/>
            <person name="Hayashi T."/>
        </authorList>
    </citation>
    <scope>NUCLEOTIDE SEQUENCE</scope>
    <source>
        <strain evidence="2">DSM 23632</strain>
    </source>
</reference>
<evidence type="ECO:0000313" key="3">
    <source>
        <dbReference type="Proteomes" id="UP001055057"/>
    </source>
</evidence>
<feature type="compositionally biased region" description="Basic and acidic residues" evidence="1">
    <location>
        <begin position="1"/>
        <end position="11"/>
    </location>
</feature>
<feature type="compositionally biased region" description="Basic residues" evidence="1">
    <location>
        <begin position="23"/>
        <end position="37"/>
    </location>
</feature>
<dbReference type="EMBL" id="BPRB01000082">
    <property type="protein sequence ID" value="GJE59506.1"/>
    <property type="molecule type" value="Genomic_DNA"/>
</dbReference>
<comment type="caution">
    <text evidence="2">The sequence shown here is derived from an EMBL/GenBank/DDBJ whole genome shotgun (WGS) entry which is preliminary data.</text>
</comment>
<dbReference type="Proteomes" id="UP001055057">
    <property type="component" value="Unassembled WGS sequence"/>
</dbReference>
<organism evidence="2 3">
    <name type="scientific">Methylobacterium trifolii</name>
    <dbReference type="NCBI Taxonomy" id="1003092"/>
    <lineage>
        <taxon>Bacteria</taxon>
        <taxon>Pseudomonadati</taxon>
        <taxon>Pseudomonadota</taxon>
        <taxon>Alphaproteobacteria</taxon>
        <taxon>Hyphomicrobiales</taxon>
        <taxon>Methylobacteriaceae</taxon>
        <taxon>Methylobacterium</taxon>
    </lineage>
</organism>
<keyword evidence="3" id="KW-1185">Reference proteome</keyword>
<sequence>MTEEREADRGPDAATHVGGLRPHPIRGKNRRKSRAKHAATSQPKLRGMRSARAKPSAGIAGPQVPPPSAAAPFICDLTVPEASEPACADLLPQNLPQQVVPYPEDATPAVEVAAIPVSPVAQAPVPVPRAPVRASAGAPGRRIVAAASVAAALALVLWRPLADPPASPAQGWTDPVRSAAAARSAGAETRLALLPVATIDPPASQAAILLPPAAVAALPPDARLAPVLAPGAAERVSARPTPSRQRIAARVAPSKPVAPAPAVPEAADEPYARFASRTHAPGRYRLRWGVARLGEDSNQDSARGPAWDFAARAAGE</sequence>
<reference evidence="2" key="1">
    <citation type="journal article" date="2021" name="Front. Microbiol.">
        <title>Comprehensive Comparative Genomics and Phenotyping of Methylobacterium Species.</title>
        <authorList>
            <person name="Alessa O."/>
            <person name="Ogura Y."/>
            <person name="Fujitani Y."/>
            <person name="Takami H."/>
            <person name="Hayashi T."/>
            <person name="Sahin N."/>
            <person name="Tani A."/>
        </authorList>
    </citation>
    <scope>NUCLEOTIDE SEQUENCE</scope>
    <source>
        <strain evidence="2">DSM 23632</strain>
    </source>
</reference>
<feature type="region of interest" description="Disordered" evidence="1">
    <location>
        <begin position="1"/>
        <end position="65"/>
    </location>
</feature>
<name>A0ABQ4TW55_9HYPH</name>
<accession>A0ABQ4TW55</accession>
<gene>
    <name evidence="2" type="ORF">MPOCJGCO_1599</name>
</gene>
<evidence type="ECO:0008006" key="4">
    <source>
        <dbReference type="Google" id="ProtNLM"/>
    </source>
</evidence>
<evidence type="ECO:0000256" key="1">
    <source>
        <dbReference type="SAM" id="MobiDB-lite"/>
    </source>
</evidence>
<protein>
    <recommendedName>
        <fullName evidence="4">Sporulation protein</fullName>
    </recommendedName>
</protein>
<evidence type="ECO:0000313" key="2">
    <source>
        <dbReference type="EMBL" id="GJE59506.1"/>
    </source>
</evidence>
<proteinExistence type="predicted"/>